<dbReference type="EMBL" id="HACA01026817">
    <property type="protein sequence ID" value="CDW44178.1"/>
    <property type="molecule type" value="Transcribed_RNA"/>
</dbReference>
<accession>A0A0K2V0Z1</accession>
<evidence type="ECO:0000313" key="1">
    <source>
        <dbReference type="EMBL" id="CDW44178.1"/>
    </source>
</evidence>
<proteinExistence type="predicted"/>
<protein>
    <submittedName>
        <fullName evidence="1">Dynein heavy chain 9, axonemallike [Takifugu rubripes]</fullName>
    </submittedName>
</protein>
<sequence>MLWGSFSSKVPGRLVRVNGKKKKD</sequence>
<name>A0A0K2V0Z1_LEPSM</name>
<organism evidence="1">
    <name type="scientific">Lepeophtheirus salmonis</name>
    <name type="common">Salmon louse</name>
    <name type="synonym">Caligus salmonis</name>
    <dbReference type="NCBI Taxonomy" id="72036"/>
    <lineage>
        <taxon>Eukaryota</taxon>
        <taxon>Metazoa</taxon>
        <taxon>Ecdysozoa</taxon>
        <taxon>Arthropoda</taxon>
        <taxon>Crustacea</taxon>
        <taxon>Multicrustacea</taxon>
        <taxon>Hexanauplia</taxon>
        <taxon>Copepoda</taxon>
        <taxon>Siphonostomatoida</taxon>
        <taxon>Caligidae</taxon>
        <taxon>Lepeophtheirus</taxon>
    </lineage>
</organism>
<reference evidence="1" key="1">
    <citation type="submission" date="2014-05" db="EMBL/GenBank/DDBJ databases">
        <authorList>
            <person name="Chronopoulou M."/>
        </authorList>
    </citation>
    <scope>NUCLEOTIDE SEQUENCE</scope>
    <source>
        <tissue evidence="1">Whole organism</tissue>
    </source>
</reference>
<dbReference type="AlphaFoldDB" id="A0A0K2V0Z1"/>